<keyword evidence="4" id="KW-1185">Reference proteome</keyword>
<feature type="transmembrane region" description="Helical" evidence="2">
    <location>
        <begin position="35"/>
        <end position="58"/>
    </location>
</feature>
<organism evidence="3 4">
    <name type="scientific">Achaetomium macrosporum</name>
    <dbReference type="NCBI Taxonomy" id="79813"/>
    <lineage>
        <taxon>Eukaryota</taxon>
        <taxon>Fungi</taxon>
        <taxon>Dikarya</taxon>
        <taxon>Ascomycota</taxon>
        <taxon>Pezizomycotina</taxon>
        <taxon>Sordariomycetes</taxon>
        <taxon>Sordariomycetidae</taxon>
        <taxon>Sordariales</taxon>
        <taxon>Chaetomiaceae</taxon>
        <taxon>Achaetomium</taxon>
    </lineage>
</organism>
<evidence type="ECO:0000256" key="2">
    <source>
        <dbReference type="SAM" id="Phobius"/>
    </source>
</evidence>
<gene>
    <name evidence="3" type="ORF">C8A03DRAFT_31807</name>
</gene>
<feature type="region of interest" description="Disordered" evidence="1">
    <location>
        <begin position="155"/>
        <end position="188"/>
    </location>
</feature>
<reference evidence="3" key="1">
    <citation type="journal article" date="2023" name="Mol. Phylogenet. Evol.">
        <title>Genome-scale phylogeny and comparative genomics of the fungal order Sordariales.</title>
        <authorList>
            <person name="Hensen N."/>
            <person name="Bonometti L."/>
            <person name="Westerberg I."/>
            <person name="Brannstrom I.O."/>
            <person name="Guillou S."/>
            <person name="Cros-Aarteil S."/>
            <person name="Calhoun S."/>
            <person name="Haridas S."/>
            <person name="Kuo A."/>
            <person name="Mondo S."/>
            <person name="Pangilinan J."/>
            <person name="Riley R."/>
            <person name="LaButti K."/>
            <person name="Andreopoulos B."/>
            <person name="Lipzen A."/>
            <person name="Chen C."/>
            <person name="Yan M."/>
            <person name="Daum C."/>
            <person name="Ng V."/>
            <person name="Clum A."/>
            <person name="Steindorff A."/>
            <person name="Ohm R.A."/>
            <person name="Martin F."/>
            <person name="Silar P."/>
            <person name="Natvig D.O."/>
            <person name="Lalanne C."/>
            <person name="Gautier V."/>
            <person name="Ament-Velasquez S.L."/>
            <person name="Kruys A."/>
            <person name="Hutchinson M.I."/>
            <person name="Powell A.J."/>
            <person name="Barry K."/>
            <person name="Miller A.N."/>
            <person name="Grigoriev I.V."/>
            <person name="Debuchy R."/>
            <person name="Gladieux P."/>
            <person name="Hiltunen Thoren M."/>
            <person name="Johannesson H."/>
        </authorList>
    </citation>
    <scope>NUCLEOTIDE SEQUENCE</scope>
    <source>
        <strain evidence="3">CBS 532.94</strain>
    </source>
</reference>
<evidence type="ECO:0000313" key="4">
    <source>
        <dbReference type="Proteomes" id="UP001303760"/>
    </source>
</evidence>
<feature type="compositionally biased region" description="Basic residues" evidence="1">
    <location>
        <begin position="168"/>
        <end position="182"/>
    </location>
</feature>
<keyword evidence="2" id="KW-0812">Transmembrane</keyword>
<sequence>MAALVSFVSSLFDHSTITILPATELFHRRFWTDDAGIEGILLAASVFLILQDAFWFATSAPREYLLPNNTYDVTDWTLTAHAVLFLSQLCLLVFPARLLANLVFGASSPYAAQAAELVHFTGALVSLEILFYHVMLARIEGYAGDQLAKGAAKSESAVNGGGAGGSPKARKKKTKKNRKDKARAKLEAEAEHLVKGTLERLGDRLPRGWSRVPCDVWTTSKL</sequence>
<dbReference type="AlphaFoldDB" id="A0AAN7CDP1"/>
<keyword evidence="2" id="KW-1133">Transmembrane helix</keyword>
<protein>
    <submittedName>
        <fullName evidence="3">Uncharacterized protein</fullName>
    </submittedName>
</protein>
<dbReference type="EMBL" id="MU860048">
    <property type="protein sequence ID" value="KAK4240060.1"/>
    <property type="molecule type" value="Genomic_DNA"/>
</dbReference>
<feature type="transmembrane region" description="Helical" evidence="2">
    <location>
        <begin position="78"/>
        <end position="100"/>
    </location>
</feature>
<proteinExistence type="predicted"/>
<accession>A0AAN7CDP1</accession>
<reference evidence="3" key="2">
    <citation type="submission" date="2023-05" db="EMBL/GenBank/DDBJ databases">
        <authorList>
            <consortium name="Lawrence Berkeley National Laboratory"/>
            <person name="Steindorff A."/>
            <person name="Hensen N."/>
            <person name="Bonometti L."/>
            <person name="Westerberg I."/>
            <person name="Brannstrom I.O."/>
            <person name="Guillou S."/>
            <person name="Cros-Aarteil S."/>
            <person name="Calhoun S."/>
            <person name="Haridas S."/>
            <person name="Kuo A."/>
            <person name="Mondo S."/>
            <person name="Pangilinan J."/>
            <person name="Riley R."/>
            <person name="Labutti K."/>
            <person name="Andreopoulos B."/>
            <person name="Lipzen A."/>
            <person name="Chen C."/>
            <person name="Yanf M."/>
            <person name="Daum C."/>
            <person name="Ng V."/>
            <person name="Clum A."/>
            <person name="Ohm R."/>
            <person name="Martin F."/>
            <person name="Silar P."/>
            <person name="Natvig D."/>
            <person name="Lalanne C."/>
            <person name="Gautier V."/>
            <person name="Ament-Velasquez S.L."/>
            <person name="Kruys A."/>
            <person name="Hutchinson M.I."/>
            <person name="Powell A.J."/>
            <person name="Barry K."/>
            <person name="Miller A.N."/>
            <person name="Grigoriev I.V."/>
            <person name="Debuchy R."/>
            <person name="Gladieux P."/>
            <person name="Thoren M.H."/>
            <person name="Johannesson H."/>
        </authorList>
    </citation>
    <scope>NUCLEOTIDE SEQUENCE</scope>
    <source>
        <strain evidence="3">CBS 532.94</strain>
    </source>
</reference>
<evidence type="ECO:0000313" key="3">
    <source>
        <dbReference type="EMBL" id="KAK4240060.1"/>
    </source>
</evidence>
<keyword evidence="2" id="KW-0472">Membrane</keyword>
<dbReference type="Proteomes" id="UP001303760">
    <property type="component" value="Unassembled WGS sequence"/>
</dbReference>
<evidence type="ECO:0000256" key="1">
    <source>
        <dbReference type="SAM" id="MobiDB-lite"/>
    </source>
</evidence>
<comment type="caution">
    <text evidence="3">The sequence shown here is derived from an EMBL/GenBank/DDBJ whole genome shotgun (WGS) entry which is preliminary data.</text>
</comment>
<name>A0AAN7CDP1_9PEZI</name>